<dbReference type="GO" id="GO:0005576">
    <property type="term" value="C:extracellular region"/>
    <property type="evidence" value="ECO:0007669"/>
    <property type="project" value="InterPro"/>
</dbReference>
<protein>
    <submittedName>
        <fullName evidence="3">ADP-ribosyltransferase</fullName>
    </submittedName>
</protein>
<name>A0AAX4RCQ7_9CAUD</name>
<reference evidence="3 4" key="1">
    <citation type="submission" date="2024-03" db="EMBL/GenBank/DDBJ databases">
        <authorList>
            <person name="Shriver K.J."/>
            <person name="Jarquin D.M."/>
            <person name="Bolanos-Abarca L."/>
            <person name="Cohen Z.M."/>
            <person name="Hayes E."/>
            <person name="Mustafa Y."/>
            <person name="Pacheco-Mendoza M."/>
            <person name="Broussard A.C."/>
            <person name="Fogarty M.P."/>
            <person name="Ko C."/>
            <person name="Russell D.A."/>
            <person name="Jacobs-Sera D."/>
            <person name="Hatfull G.F."/>
        </authorList>
    </citation>
    <scope>NUCLEOTIDE SEQUENCE [LARGE SCALE GENOMIC DNA]</scope>
</reference>
<dbReference type="PROSITE" id="PS51996">
    <property type="entry name" value="TR_MART"/>
    <property type="match status" value="1"/>
</dbReference>
<evidence type="ECO:0000313" key="3">
    <source>
        <dbReference type="EMBL" id="XAO35576.1"/>
    </source>
</evidence>
<evidence type="ECO:0000256" key="1">
    <source>
        <dbReference type="SAM" id="MobiDB-lite"/>
    </source>
</evidence>
<feature type="domain" description="ADP ribosyltransferase" evidence="2">
    <location>
        <begin position="343"/>
        <end position="510"/>
    </location>
</feature>
<dbReference type="SUPFAM" id="SSF56399">
    <property type="entry name" value="ADP-ribosylation"/>
    <property type="match status" value="1"/>
</dbReference>
<evidence type="ECO:0000313" key="4">
    <source>
        <dbReference type="Proteomes" id="UP001494874"/>
    </source>
</evidence>
<proteinExistence type="predicted"/>
<feature type="region of interest" description="Disordered" evidence="1">
    <location>
        <begin position="286"/>
        <end position="316"/>
    </location>
</feature>
<evidence type="ECO:0000259" key="2">
    <source>
        <dbReference type="Pfam" id="PF03496"/>
    </source>
</evidence>
<feature type="region of interest" description="Disordered" evidence="1">
    <location>
        <begin position="68"/>
        <end position="87"/>
    </location>
</feature>
<feature type="compositionally biased region" description="Pro residues" evidence="1">
    <location>
        <begin position="71"/>
        <end position="83"/>
    </location>
</feature>
<dbReference type="Pfam" id="PF03496">
    <property type="entry name" value="ADPrib_exo_Tox"/>
    <property type="match status" value="1"/>
</dbReference>
<organism evidence="3 4">
    <name type="scientific">Gordonia phage Morgana</name>
    <dbReference type="NCBI Taxonomy" id="3137292"/>
    <lineage>
        <taxon>Viruses</taxon>
        <taxon>Duplodnaviria</taxon>
        <taxon>Heunggongvirae</taxon>
        <taxon>Uroviricota</taxon>
        <taxon>Caudoviricetes</taxon>
        <taxon>Kruegerviridae</taxon>
        <taxon>Cafassovirus</taxon>
        <taxon>Cafassovirus morgana</taxon>
    </lineage>
</organism>
<dbReference type="Gene3D" id="3.90.176.10">
    <property type="entry name" value="Toxin ADP-ribosyltransferase, Chain A, domain 1"/>
    <property type="match status" value="1"/>
</dbReference>
<dbReference type="Proteomes" id="UP001494874">
    <property type="component" value="Segment"/>
</dbReference>
<dbReference type="EMBL" id="PP537962">
    <property type="protein sequence ID" value="XAO35576.1"/>
    <property type="molecule type" value="Genomic_DNA"/>
</dbReference>
<sequence length="513" mass="55216">MIASGQLDGFDESSGTTEEVAHLLRAKADEFGIPVAQLAREIDEDSYEGFDSEVVDSVMAAVVEEMKAKPGPAPAKPTQPTPPDSQDDVVDAEVLEILGLLNTPTPAATGANPIDPGDVELAAGMFESKLDQWDDAQRIAWLNKFASSNAVSATELLRAVQQQDNLGEGVAEALAALEARHAANVGTQPKTAIDQAMFTLAEGAAYQVERQFEFDTTVNLDALSKAIYGEASHAGVSPADVGAEMVKSNLPEVREAAQRLQPVTFHSPAGYSADVVDATPAPDPTTAHLDSNNQLPIGTVTDPTAKRGSRENPMWFNQDDEDAWRRAGSAITDQDRANWDPRGLDAMHNYTSSSSGMMNRYLWDGNNPYLSNSPTALDIQALDAVFDDDDVVTPFDRHTVLTRGASAREMGVGSSASYNEMKAQVGKTLDTPAYLSTSITNHPEFDGHVRYVYIVAPGVRGLYVDGDGINRAPTSLPGEREVILQRGIQRKVISVRESMSPGHQYDVIMEVTL</sequence>
<keyword evidence="4" id="KW-1185">Reference proteome</keyword>
<gene>
    <name evidence="3" type="primary">142</name>
    <name evidence="3" type="ORF">SEA_MORGANA_142</name>
</gene>
<accession>A0AAX4RCQ7</accession>
<dbReference type="InterPro" id="IPR003540">
    <property type="entry name" value="ADP-ribosyltransferase"/>
</dbReference>